<reference evidence="8" key="1">
    <citation type="submission" date="2018-01" db="EMBL/GenBank/DDBJ databases">
        <authorList>
            <person name="Alioto T."/>
            <person name="Alioto T."/>
        </authorList>
    </citation>
    <scope>NUCLEOTIDE SEQUENCE [LARGE SCALE GENOMIC DNA]</scope>
</reference>
<feature type="transmembrane region" description="Helical" evidence="6">
    <location>
        <begin position="99"/>
        <end position="119"/>
    </location>
</feature>
<keyword evidence="3 6" id="KW-1133">Transmembrane helix</keyword>
<keyword evidence="8" id="KW-1185">Reference proteome</keyword>
<evidence type="ECO:0000313" key="8">
    <source>
        <dbReference type="Proteomes" id="UP000268350"/>
    </source>
</evidence>
<feature type="transmembrane region" description="Helical" evidence="6">
    <location>
        <begin position="452"/>
        <end position="475"/>
    </location>
</feature>
<feature type="region of interest" description="Disordered" evidence="5">
    <location>
        <begin position="1"/>
        <end position="41"/>
    </location>
</feature>
<feature type="transmembrane region" description="Helical" evidence="6">
    <location>
        <begin position="62"/>
        <end position="79"/>
    </location>
</feature>
<dbReference type="PANTHER" id="PTHR23529:SF2">
    <property type="entry name" value="GH19118P-RELATED"/>
    <property type="match status" value="1"/>
</dbReference>
<dbReference type="PANTHER" id="PTHR23529">
    <property type="entry name" value="GH19118P-RELATED"/>
    <property type="match status" value="1"/>
</dbReference>
<dbReference type="OMA" id="VIFTTEW"/>
<keyword evidence="2 6" id="KW-0812">Transmembrane</keyword>
<organism evidence="7 8">
    <name type="scientific">Drosophila guanche</name>
    <name type="common">Fruit fly</name>
    <dbReference type="NCBI Taxonomy" id="7266"/>
    <lineage>
        <taxon>Eukaryota</taxon>
        <taxon>Metazoa</taxon>
        <taxon>Ecdysozoa</taxon>
        <taxon>Arthropoda</taxon>
        <taxon>Hexapoda</taxon>
        <taxon>Insecta</taxon>
        <taxon>Pterygota</taxon>
        <taxon>Neoptera</taxon>
        <taxon>Endopterygota</taxon>
        <taxon>Diptera</taxon>
        <taxon>Brachycera</taxon>
        <taxon>Muscomorpha</taxon>
        <taxon>Ephydroidea</taxon>
        <taxon>Drosophilidae</taxon>
        <taxon>Drosophila</taxon>
        <taxon>Sophophora</taxon>
    </lineage>
</organism>
<evidence type="ECO:0000256" key="4">
    <source>
        <dbReference type="ARBA" id="ARBA00023136"/>
    </source>
</evidence>
<comment type="subcellular location">
    <subcellularLocation>
        <location evidence="1">Membrane</location>
    </subcellularLocation>
</comment>
<evidence type="ECO:0000256" key="1">
    <source>
        <dbReference type="ARBA" id="ARBA00004370"/>
    </source>
</evidence>
<protein>
    <submittedName>
        <fullName evidence="7">Blast:Solute carrier family 2, facilitated glucose transporter member 2</fullName>
    </submittedName>
</protein>
<keyword evidence="7" id="KW-0813">Transport</keyword>
<feature type="transmembrane region" description="Helical" evidence="6">
    <location>
        <begin position="426"/>
        <end position="446"/>
    </location>
</feature>
<dbReference type="SUPFAM" id="SSF103473">
    <property type="entry name" value="MFS general substrate transporter"/>
    <property type="match status" value="1"/>
</dbReference>
<dbReference type="OrthoDB" id="6612291at2759"/>
<keyword evidence="7" id="KW-0762">Sugar transport</keyword>
<dbReference type="GO" id="GO:0016020">
    <property type="term" value="C:membrane"/>
    <property type="evidence" value="ECO:0007669"/>
    <property type="project" value="UniProtKB-SubCell"/>
</dbReference>
<name>A0A3B0KE13_DROGU</name>
<proteinExistence type="predicted"/>
<feature type="transmembrane region" description="Helical" evidence="6">
    <location>
        <begin position="154"/>
        <end position="172"/>
    </location>
</feature>
<keyword evidence="4 6" id="KW-0472">Membrane</keyword>
<feature type="transmembrane region" description="Helical" evidence="6">
    <location>
        <begin position="298"/>
        <end position="317"/>
    </location>
</feature>
<dbReference type="InterPro" id="IPR005828">
    <property type="entry name" value="MFS_sugar_transport-like"/>
</dbReference>
<dbReference type="AlphaFoldDB" id="A0A3B0KE13"/>
<evidence type="ECO:0000256" key="3">
    <source>
        <dbReference type="ARBA" id="ARBA00022989"/>
    </source>
</evidence>
<evidence type="ECO:0000256" key="5">
    <source>
        <dbReference type="SAM" id="MobiDB-lite"/>
    </source>
</evidence>
<feature type="compositionally biased region" description="Pro residues" evidence="5">
    <location>
        <begin position="20"/>
        <end position="39"/>
    </location>
</feature>
<feature type="transmembrane region" description="Helical" evidence="6">
    <location>
        <begin position="357"/>
        <end position="377"/>
    </location>
</feature>
<dbReference type="InterPro" id="IPR036259">
    <property type="entry name" value="MFS_trans_sf"/>
</dbReference>
<dbReference type="EMBL" id="OUUW01000008">
    <property type="protein sequence ID" value="SPP84519.1"/>
    <property type="molecule type" value="Genomic_DNA"/>
</dbReference>
<feature type="transmembrane region" description="Helical" evidence="6">
    <location>
        <begin position="212"/>
        <end position="233"/>
    </location>
</feature>
<dbReference type="Pfam" id="PF00083">
    <property type="entry name" value="Sugar_tr"/>
    <property type="match status" value="1"/>
</dbReference>
<feature type="transmembrane region" description="Helical" evidence="6">
    <location>
        <begin position="389"/>
        <end position="414"/>
    </location>
</feature>
<evidence type="ECO:0000313" key="7">
    <source>
        <dbReference type="EMBL" id="SPP84519.1"/>
    </source>
</evidence>
<sequence>MTVTYATTAPADGKTETNFAPPPPCGSPGCAPQPQPQPQPAQTVTVTVTNTRFMRNTSRRSLTPSVLFWFLVYGGMDLAQSVGWNQTVGVFLITPEFQYSWFIGVIIGACVAALTMTFLPKVAYYLLGGIMQLTGAIVFTSAPNEYTALLAARYVGGVGIGLITVPFLIHIGEISTLQRGFESGMEQLALAMGLFIQVTYDTEWSLDDSTNLAHGILGIVFSVIGLLVTLVSVESPIFYIRRNQEEKALQCQKMLVAENLPATVNALFEEARLYVVESESRSLGEELSASVMPFCKLFFFRCFVAFTLSLPLTWSIVESTATSEGTVDAWPLYLYGGLRVLSTLIAACAVDHLGRKGVSLLGLLCMAGLMLGMGGIYATPANMYTYVYYMGQVCNLGLAFQAFAGLFICSSCPYMGEAFPMRVKPFLVGLIVSCEQVIHIIVIVAFKPTTEYLYQYFLIVGIIMLLGLIFFAIAMPETKKLTLRKAGELFQRVHNVRPY</sequence>
<gene>
    <name evidence="7" type="ORF">DGUA_6G017122</name>
</gene>
<feature type="transmembrane region" description="Helical" evidence="6">
    <location>
        <begin position="329"/>
        <end position="350"/>
    </location>
</feature>
<evidence type="ECO:0000256" key="2">
    <source>
        <dbReference type="ARBA" id="ARBA00022692"/>
    </source>
</evidence>
<dbReference type="GO" id="GO:0022857">
    <property type="term" value="F:transmembrane transporter activity"/>
    <property type="evidence" value="ECO:0007669"/>
    <property type="project" value="InterPro"/>
</dbReference>
<dbReference type="Gene3D" id="1.20.1250.20">
    <property type="entry name" value="MFS general substrate transporter like domains"/>
    <property type="match status" value="1"/>
</dbReference>
<accession>A0A3B0KE13</accession>
<dbReference type="Proteomes" id="UP000268350">
    <property type="component" value="Unassembled WGS sequence"/>
</dbReference>
<evidence type="ECO:0000256" key="6">
    <source>
        <dbReference type="SAM" id="Phobius"/>
    </source>
</evidence>